<accession>A0A0W0U3Q2</accession>
<gene>
    <name evidence="1" type="ORF">Lgee_0698</name>
</gene>
<dbReference type="SUPFAM" id="SSF53271">
    <property type="entry name" value="PRTase-like"/>
    <property type="match status" value="1"/>
</dbReference>
<dbReference type="Gene3D" id="3.30.1310.20">
    <property type="entry name" value="PRTase-like"/>
    <property type="match status" value="1"/>
</dbReference>
<dbReference type="CDD" id="cd06223">
    <property type="entry name" value="PRTases_typeI"/>
    <property type="match status" value="1"/>
</dbReference>
<proteinExistence type="predicted"/>
<dbReference type="InterPro" id="IPR000836">
    <property type="entry name" value="PRTase_dom"/>
</dbReference>
<dbReference type="EMBL" id="LNYC01000020">
    <property type="protein sequence ID" value="KTD02369.1"/>
    <property type="molecule type" value="Genomic_DNA"/>
</dbReference>
<dbReference type="STRING" id="45065.Lgee_0698"/>
<dbReference type="Gene3D" id="3.40.50.2020">
    <property type="match status" value="1"/>
</dbReference>
<dbReference type="AlphaFoldDB" id="A0A0W0U3Q2"/>
<comment type="caution">
    <text evidence="1">The sequence shown here is derived from an EMBL/GenBank/DDBJ whole genome shotgun (WGS) entry which is preliminary data.</text>
</comment>
<sequence>MKHYSDRYEAGSVLADALQEYAHKKEVIVLALPRGGVPVGFEIARRLSLPLDILVVRKLGVPGHEELAMGAIASGDTVFLNQPLLAQLKIPLPSVEAVLQAETREQLRRERLYRANRPFPSLQNNTVILVDDGIATGASMQAAIAALRTHNPACIIIAVPVAAAETCDVMSKLADRVICPLRPIHFQAVGCWYDNFPQVSDDEVIELLRQSAHRTH</sequence>
<protein>
    <submittedName>
        <fullName evidence="1">Phosphoribosyltransferase</fullName>
    </submittedName>
</protein>
<evidence type="ECO:0000313" key="2">
    <source>
        <dbReference type="Proteomes" id="UP000054785"/>
    </source>
</evidence>
<keyword evidence="2" id="KW-1185">Reference proteome</keyword>
<organism evidence="1 2">
    <name type="scientific">Legionella geestiana</name>
    <dbReference type="NCBI Taxonomy" id="45065"/>
    <lineage>
        <taxon>Bacteria</taxon>
        <taxon>Pseudomonadati</taxon>
        <taxon>Pseudomonadota</taxon>
        <taxon>Gammaproteobacteria</taxon>
        <taxon>Legionellales</taxon>
        <taxon>Legionellaceae</taxon>
        <taxon>Legionella</taxon>
    </lineage>
</organism>
<dbReference type="PATRIC" id="fig|45065.4.peg.742"/>
<reference evidence="1 2" key="1">
    <citation type="submission" date="2015-11" db="EMBL/GenBank/DDBJ databases">
        <title>Genomic analysis of 38 Legionella species identifies large and diverse effector repertoires.</title>
        <authorList>
            <person name="Burstein D."/>
            <person name="Amaro F."/>
            <person name="Zusman T."/>
            <person name="Lifshitz Z."/>
            <person name="Cohen O."/>
            <person name="Gilbert J.A."/>
            <person name="Pupko T."/>
            <person name="Shuman H.A."/>
            <person name="Segal G."/>
        </authorList>
    </citation>
    <scope>NUCLEOTIDE SEQUENCE [LARGE SCALE GENOMIC DNA]</scope>
    <source>
        <strain evidence="1 2">ATCC 49504</strain>
    </source>
</reference>
<keyword evidence="1" id="KW-0328">Glycosyltransferase</keyword>
<dbReference type="OrthoDB" id="9810066at2"/>
<dbReference type="GO" id="GO:0016757">
    <property type="term" value="F:glycosyltransferase activity"/>
    <property type="evidence" value="ECO:0007669"/>
    <property type="project" value="UniProtKB-KW"/>
</dbReference>
<keyword evidence="1" id="KW-0808">Transferase</keyword>
<evidence type="ECO:0000313" key="1">
    <source>
        <dbReference type="EMBL" id="KTD02369.1"/>
    </source>
</evidence>
<dbReference type="RefSeq" id="WP_028385875.1">
    <property type="nucleotide sequence ID" value="NZ_CAAAHN010000009.1"/>
</dbReference>
<dbReference type="Pfam" id="PF00156">
    <property type="entry name" value="Pribosyltran"/>
    <property type="match status" value="1"/>
</dbReference>
<dbReference type="Proteomes" id="UP000054785">
    <property type="component" value="Unassembled WGS sequence"/>
</dbReference>
<dbReference type="InterPro" id="IPR029057">
    <property type="entry name" value="PRTase-like"/>
</dbReference>
<name>A0A0W0U3Q2_9GAMM</name>